<feature type="transmembrane region" description="Helical" evidence="1">
    <location>
        <begin position="170"/>
        <end position="192"/>
    </location>
</feature>
<name>A0A812CET5_ACAPH</name>
<keyword evidence="1" id="KW-0812">Transmembrane</keyword>
<protein>
    <submittedName>
        <fullName evidence="2">Uncharacterized protein</fullName>
    </submittedName>
</protein>
<feature type="transmembrane region" description="Helical" evidence="1">
    <location>
        <begin position="145"/>
        <end position="164"/>
    </location>
</feature>
<feature type="transmembrane region" description="Helical" evidence="1">
    <location>
        <begin position="7"/>
        <end position="23"/>
    </location>
</feature>
<keyword evidence="1" id="KW-0472">Membrane</keyword>
<reference evidence="2" key="1">
    <citation type="submission" date="2021-01" db="EMBL/GenBank/DDBJ databases">
        <authorList>
            <person name="Li R."/>
            <person name="Bekaert M."/>
        </authorList>
    </citation>
    <scope>NUCLEOTIDE SEQUENCE</scope>
    <source>
        <strain evidence="2">Farmed</strain>
    </source>
</reference>
<feature type="transmembrane region" description="Helical" evidence="1">
    <location>
        <begin position="204"/>
        <end position="225"/>
    </location>
</feature>
<dbReference type="EMBL" id="CAHIKZ030001405">
    <property type="protein sequence ID" value="CAE1263035.1"/>
    <property type="molecule type" value="Genomic_DNA"/>
</dbReference>
<dbReference type="AlphaFoldDB" id="A0A812CET5"/>
<keyword evidence="3" id="KW-1185">Reference proteome</keyword>
<dbReference type="Proteomes" id="UP000597762">
    <property type="component" value="Unassembled WGS sequence"/>
</dbReference>
<proteinExistence type="predicted"/>
<feature type="transmembrane region" description="Helical" evidence="1">
    <location>
        <begin position="245"/>
        <end position="265"/>
    </location>
</feature>
<sequence>MISNSPYSVLCLSYFIFSSFSIFQLPSFFLSFFVSLFLSFFPFFFLSFKKRKKKGYICNFSPLSHNLFPSSPSPFHLSPSFLPALISTLLHVFSQCLPVYTINQDLKLEAGRRLTNSLRFPPYFFILFFDSHPPTDSFLLKESDFLLTILSLFFLSFFFLPFSFSFFLSYFHLAVLLLFLIFFFLSFFFLLFPSYDSFFLFSDFRFSILPSFLLSDLPFLFFLSFSFPLIDSSFIHHFPFFLFSFYFFISSRFFFCLFFLFSFFFRKPPPPHHTSAEAVWRAVFIHT</sequence>
<evidence type="ECO:0000313" key="2">
    <source>
        <dbReference type="EMBL" id="CAE1263035.1"/>
    </source>
</evidence>
<accession>A0A812CET5</accession>
<gene>
    <name evidence="2" type="ORF">SPHA_33548</name>
</gene>
<feature type="transmembrane region" description="Helical" evidence="1">
    <location>
        <begin position="29"/>
        <end position="48"/>
    </location>
</feature>
<comment type="caution">
    <text evidence="2">The sequence shown here is derived from an EMBL/GenBank/DDBJ whole genome shotgun (WGS) entry which is preliminary data.</text>
</comment>
<evidence type="ECO:0000313" key="3">
    <source>
        <dbReference type="Proteomes" id="UP000597762"/>
    </source>
</evidence>
<evidence type="ECO:0000256" key="1">
    <source>
        <dbReference type="SAM" id="Phobius"/>
    </source>
</evidence>
<organism evidence="2 3">
    <name type="scientific">Acanthosepion pharaonis</name>
    <name type="common">Pharaoh cuttlefish</name>
    <name type="synonym">Sepia pharaonis</name>
    <dbReference type="NCBI Taxonomy" id="158019"/>
    <lineage>
        <taxon>Eukaryota</taxon>
        <taxon>Metazoa</taxon>
        <taxon>Spiralia</taxon>
        <taxon>Lophotrochozoa</taxon>
        <taxon>Mollusca</taxon>
        <taxon>Cephalopoda</taxon>
        <taxon>Coleoidea</taxon>
        <taxon>Decapodiformes</taxon>
        <taxon>Sepiida</taxon>
        <taxon>Sepiina</taxon>
        <taxon>Sepiidae</taxon>
        <taxon>Acanthosepion</taxon>
    </lineage>
</organism>
<keyword evidence="1" id="KW-1133">Transmembrane helix</keyword>